<sequence>MSDRHHTLHTTEIDAPARVVHDIIADVSRWPVFFTPNVHVEHVERGERTERIRIWATAGGEVKQWTSRRDLDPEALTVRFRQEASAHPVASMGGTWRATVLSPTRTRLELHHDFTVVDDAPEHVAWVNAALDGNSDAELAGIKRVAERYDELDALMFSFEDTVRIEGDAGDVFDFLNRADLWPQRLPHVSRLELTEDQPGVQVMAMDTKAADGSVHTTESVRVVRGGDRIVYKQTTVPALMSAHTGCWTFTPRGGGVDATSQHTVVVKPEAVEKVLGAGRTVADARNYVRNALSTNSRATLGHAKAYAEARRGG</sequence>
<evidence type="ECO:0000313" key="1">
    <source>
        <dbReference type="EMBL" id="ABL09954.1"/>
    </source>
</evidence>
<dbReference type="Gene3D" id="3.30.530.20">
    <property type="match status" value="2"/>
</dbReference>
<organism evidence="1">
    <name type="scientific">Streptomyces echinatus</name>
    <dbReference type="NCBI Taxonomy" id="67293"/>
    <lineage>
        <taxon>Bacteria</taxon>
        <taxon>Bacillati</taxon>
        <taxon>Actinomycetota</taxon>
        <taxon>Actinomycetes</taxon>
        <taxon>Kitasatosporales</taxon>
        <taxon>Streptomycetaceae</taxon>
        <taxon>Streptomyces</taxon>
    </lineage>
</organism>
<protein>
    <submittedName>
        <fullName evidence="1">Cyclase</fullName>
    </submittedName>
</protein>
<dbReference type="AlphaFoldDB" id="A1C174"/>
<dbReference type="SUPFAM" id="SSF55961">
    <property type="entry name" value="Bet v1-like"/>
    <property type="match status" value="2"/>
</dbReference>
<reference evidence="1" key="1">
    <citation type="submission" date="2006-08" db="EMBL/GenBank/DDBJ databases">
        <title>Cloning and heterologous expression of the aranciamycin biosynthetic gene cluster revealed a new flexible glycosyltransferase.</title>
        <authorList>
            <person name="Luzhetskyy A."/>
            <person name="Mayer A."/>
            <person name="Hoffman J."/>
            <person name="Wohlert S."/>
            <person name="Vente A."/>
            <person name="Bechthold A."/>
        </authorList>
    </citation>
    <scope>NUCLEOTIDE SEQUENCE</scope>
</reference>
<proteinExistence type="predicted"/>
<dbReference type="InterPro" id="IPR019587">
    <property type="entry name" value="Polyketide_cyclase/dehydratase"/>
</dbReference>
<dbReference type="CDD" id="cd08861">
    <property type="entry name" value="OtcD1_ARO-CYC_like"/>
    <property type="match status" value="2"/>
</dbReference>
<name>A1C174_9ACTN</name>
<accession>A1C174</accession>
<dbReference type="EMBL" id="DQ915964">
    <property type="protein sequence ID" value="ABL09954.1"/>
    <property type="molecule type" value="Genomic_DNA"/>
</dbReference>
<dbReference type="Pfam" id="PF10604">
    <property type="entry name" value="Polyketide_cyc2"/>
    <property type="match status" value="2"/>
</dbReference>
<dbReference type="InterPro" id="IPR023393">
    <property type="entry name" value="START-like_dom_sf"/>
</dbReference>